<accession>A0A0F9NRT1</accession>
<dbReference type="SUPFAM" id="SSF49344">
    <property type="entry name" value="CBD9-like"/>
    <property type="match status" value="1"/>
</dbReference>
<dbReference type="GO" id="GO:0004553">
    <property type="term" value="F:hydrolase activity, hydrolyzing O-glycosyl compounds"/>
    <property type="evidence" value="ECO:0007669"/>
    <property type="project" value="InterPro"/>
</dbReference>
<evidence type="ECO:0000313" key="3">
    <source>
        <dbReference type="EMBL" id="KKN22190.1"/>
    </source>
</evidence>
<dbReference type="Pfam" id="PF19313">
    <property type="entry name" value="DUF5916"/>
    <property type="match status" value="1"/>
</dbReference>
<dbReference type="InterPro" id="IPR045670">
    <property type="entry name" value="DUF5916"/>
</dbReference>
<feature type="domain" description="Carbohydrate-binding" evidence="1">
    <location>
        <begin position="39"/>
        <end position="193"/>
    </location>
</feature>
<sequence>MRKKIVVLLCFFFLWQGLICSQFEKFTVAAVRTEIPPVIDGILDDEVWKNAPSVGDFIQFEPDKDKPASVRTVAKILYDNDYIYIAFLCYDPEPEKIELETRRDRLMMGVDSVTVDLDTFNDDRTMYYFRTNPLGVQHDGRVTDNGLIADTNWDGIWKSAGARIEEGWSAEMAISFTAVKFQSGKNQTWGIQFSRYFPRRFEKNFWTGPFEEYKKVSVNGSLTGLDLEMTKKKIEIIPHSISRIQESEKTGFEAGLDASYAFSQSISGYLTINPDFSTVEADREQVNLTRFELHLPEKRNFFLEGNDAYQQRIRLFYSRKIADIYGGIKLYGKRGRYEISALSAQTRGGDEEGASTNFSVLRLKRDIWEFSSIGFLAANRLTNGRNQGTVGLDVLHYFTDILNFTGQFAISYRDGSSSDLAFFLRPSYDSRTFHTHLRYTYLGKYFGDNANAVGFIRDDNRHEFDSAVKKIFWLRKWGLDRIEYNSNYNIYWGMDKTLRSWDVWQSLTLDLQNKLRFKFRHQQEYKLYEKKFRNHNSSVDIGYNTREWQSVSISYQNGRNFDSDFTLIAGKLRQYLSRNLSLEYTLTNLSLSPDPENESTWIHVIVANKYFTKDLFLKLFYQINSVIDKRNIQVVFVYRFQPPFGLFQLAYQKGTARFGEKGVQGHTLFLKLAYVF</sequence>
<evidence type="ECO:0000259" key="2">
    <source>
        <dbReference type="Pfam" id="PF19313"/>
    </source>
</evidence>
<gene>
    <name evidence="3" type="ORF">LCGC14_0917740</name>
</gene>
<dbReference type="GO" id="GO:0030246">
    <property type="term" value="F:carbohydrate binding"/>
    <property type="evidence" value="ECO:0007669"/>
    <property type="project" value="InterPro"/>
</dbReference>
<dbReference type="Gene3D" id="2.60.40.1190">
    <property type="match status" value="1"/>
</dbReference>
<dbReference type="EMBL" id="LAZR01003085">
    <property type="protein sequence ID" value="KKN22190.1"/>
    <property type="molecule type" value="Genomic_DNA"/>
</dbReference>
<proteinExistence type="predicted"/>
<evidence type="ECO:0000259" key="1">
    <source>
        <dbReference type="Pfam" id="PF06452"/>
    </source>
</evidence>
<dbReference type="AlphaFoldDB" id="A0A0F9NRT1"/>
<dbReference type="CDD" id="cd09618">
    <property type="entry name" value="CBM9_like_2"/>
    <property type="match status" value="1"/>
</dbReference>
<reference evidence="3" key="1">
    <citation type="journal article" date="2015" name="Nature">
        <title>Complex archaea that bridge the gap between prokaryotes and eukaryotes.</title>
        <authorList>
            <person name="Spang A."/>
            <person name="Saw J.H."/>
            <person name="Jorgensen S.L."/>
            <person name="Zaremba-Niedzwiedzka K."/>
            <person name="Martijn J."/>
            <person name="Lind A.E."/>
            <person name="van Eijk R."/>
            <person name="Schleper C."/>
            <person name="Guy L."/>
            <person name="Ettema T.J."/>
        </authorList>
    </citation>
    <scope>NUCLEOTIDE SEQUENCE</scope>
</reference>
<dbReference type="GO" id="GO:0016052">
    <property type="term" value="P:carbohydrate catabolic process"/>
    <property type="evidence" value="ECO:0007669"/>
    <property type="project" value="InterPro"/>
</dbReference>
<dbReference type="InterPro" id="IPR010502">
    <property type="entry name" value="Carb-bd_dom_fam9"/>
</dbReference>
<protein>
    <submittedName>
        <fullName evidence="3">Uncharacterized protein</fullName>
    </submittedName>
</protein>
<name>A0A0F9NRT1_9ZZZZ</name>
<organism evidence="3">
    <name type="scientific">marine sediment metagenome</name>
    <dbReference type="NCBI Taxonomy" id="412755"/>
    <lineage>
        <taxon>unclassified sequences</taxon>
        <taxon>metagenomes</taxon>
        <taxon>ecological metagenomes</taxon>
    </lineage>
</organism>
<feature type="domain" description="DUF5916" evidence="2">
    <location>
        <begin position="243"/>
        <end position="322"/>
    </location>
</feature>
<comment type="caution">
    <text evidence="3">The sequence shown here is derived from an EMBL/GenBank/DDBJ whole genome shotgun (WGS) entry which is preliminary data.</text>
</comment>
<dbReference type="Pfam" id="PF06452">
    <property type="entry name" value="CBM9_1"/>
    <property type="match status" value="1"/>
</dbReference>